<reference evidence="5 6" key="1">
    <citation type="submission" date="2020-03" db="EMBL/GenBank/DDBJ databases">
        <title>Whole genome shotgun sequence of Phytohabitans flavus NBRC 107702.</title>
        <authorList>
            <person name="Komaki H."/>
            <person name="Tamura T."/>
        </authorList>
    </citation>
    <scope>NUCLEOTIDE SEQUENCE [LARGE SCALE GENOMIC DNA]</scope>
    <source>
        <strain evidence="5 6">NBRC 107702</strain>
    </source>
</reference>
<gene>
    <name evidence="5" type="ORF">Pflav_031420</name>
</gene>
<feature type="domain" description="Fibronectin type-III" evidence="4">
    <location>
        <begin position="41"/>
        <end position="128"/>
    </location>
</feature>
<evidence type="ECO:0000256" key="3">
    <source>
        <dbReference type="SAM" id="SignalP"/>
    </source>
</evidence>
<dbReference type="Proteomes" id="UP000502508">
    <property type="component" value="Chromosome"/>
</dbReference>
<dbReference type="PROSITE" id="PS50853">
    <property type="entry name" value="FN3"/>
    <property type="match status" value="1"/>
</dbReference>
<dbReference type="PROSITE" id="PS51318">
    <property type="entry name" value="TAT"/>
    <property type="match status" value="1"/>
</dbReference>
<proteinExistence type="predicted"/>
<evidence type="ECO:0000256" key="1">
    <source>
        <dbReference type="ARBA" id="ARBA00023295"/>
    </source>
</evidence>
<dbReference type="InterPro" id="IPR006311">
    <property type="entry name" value="TAT_signal"/>
</dbReference>
<name>A0A6F8XSA6_9ACTN</name>
<dbReference type="CDD" id="cd00063">
    <property type="entry name" value="FN3"/>
    <property type="match status" value="1"/>
</dbReference>
<dbReference type="Pfam" id="PF00041">
    <property type="entry name" value="fn3"/>
    <property type="match status" value="1"/>
</dbReference>
<reference evidence="5 6" key="2">
    <citation type="submission" date="2020-03" db="EMBL/GenBank/DDBJ databases">
        <authorList>
            <person name="Ichikawa N."/>
            <person name="Kimura A."/>
            <person name="Kitahashi Y."/>
            <person name="Uohara A."/>
        </authorList>
    </citation>
    <scope>NUCLEOTIDE SEQUENCE [LARGE SCALE GENOMIC DNA]</scope>
    <source>
        <strain evidence="5 6">NBRC 107702</strain>
    </source>
</reference>
<evidence type="ECO:0000256" key="2">
    <source>
        <dbReference type="ARBA" id="ARBA00023326"/>
    </source>
</evidence>
<dbReference type="EMBL" id="AP022870">
    <property type="protein sequence ID" value="BCB76732.1"/>
    <property type="molecule type" value="Genomic_DNA"/>
</dbReference>
<dbReference type="RefSeq" id="WP_173036709.1">
    <property type="nucleotide sequence ID" value="NZ_AP022870.1"/>
</dbReference>
<dbReference type="AlphaFoldDB" id="A0A6F8XSA6"/>
<sequence length="230" mass="23765">MSISRRRIGSTGMGLALAACAVLAIPTTASAAPADRTPPTAPTNLRVQNVAHTWFTLAWNASTDNSGSVLYEATVQTPDGPLHARAFSPTQGFGGLNPGTTYTASVRAVDPSGNASAAVSIPVTTPARTLPPPTTPANLRGVYVEGVLDRIAWDASTHGTPVSYLLRSGDIVLSSTSDTTVSIFQLVHIDCAVEPGGTYTLTVQALSADNDVSARSAPLTVTIPRTLPSR</sequence>
<dbReference type="KEGG" id="pfla:Pflav_031420"/>
<dbReference type="GO" id="GO:0016798">
    <property type="term" value="F:hydrolase activity, acting on glycosyl bonds"/>
    <property type="evidence" value="ECO:0007669"/>
    <property type="project" value="UniProtKB-KW"/>
</dbReference>
<accession>A0A6F8XSA6</accession>
<protein>
    <recommendedName>
        <fullName evidence="4">Fibronectin type-III domain-containing protein</fullName>
    </recommendedName>
</protein>
<dbReference type="SUPFAM" id="SSF49265">
    <property type="entry name" value="Fibronectin type III"/>
    <property type="match status" value="1"/>
</dbReference>
<feature type="signal peptide" evidence="3">
    <location>
        <begin position="1"/>
        <end position="31"/>
    </location>
</feature>
<keyword evidence="2" id="KW-0624">Polysaccharide degradation</keyword>
<keyword evidence="1" id="KW-0326">Glycosidase</keyword>
<organism evidence="5 6">
    <name type="scientific">Phytohabitans flavus</name>
    <dbReference type="NCBI Taxonomy" id="1076124"/>
    <lineage>
        <taxon>Bacteria</taxon>
        <taxon>Bacillati</taxon>
        <taxon>Actinomycetota</taxon>
        <taxon>Actinomycetes</taxon>
        <taxon>Micromonosporales</taxon>
        <taxon>Micromonosporaceae</taxon>
    </lineage>
</organism>
<dbReference type="GO" id="GO:0000272">
    <property type="term" value="P:polysaccharide catabolic process"/>
    <property type="evidence" value="ECO:0007669"/>
    <property type="project" value="UniProtKB-KW"/>
</dbReference>
<evidence type="ECO:0000313" key="5">
    <source>
        <dbReference type="EMBL" id="BCB76732.1"/>
    </source>
</evidence>
<dbReference type="SMART" id="SM00060">
    <property type="entry name" value="FN3"/>
    <property type="match status" value="2"/>
</dbReference>
<keyword evidence="2" id="KW-0119">Carbohydrate metabolism</keyword>
<keyword evidence="1" id="KW-0378">Hydrolase</keyword>
<evidence type="ECO:0000259" key="4">
    <source>
        <dbReference type="PROSITE" id="PS50853"/>
    </source>
</evidence>
<dbReference type="InterPro" id="IPR003961">
    <property type="entry name" value="FN3_dom"/>
</dbReference>
<keyword evidence="6" id="KW-1185">Reference proteome</keyword>
<dbReference type="InterPro" id="IPR013783">
    <property type="entry name" value="Ig-like_fold"/>
</dbReference>
<feature type="chain" id="PRO_5026064222" description="Fibronectin type-III domain-containing protein" evidence="3">
    <location>
        <begin position="32"/>
        <end position="230"/>
    </location>
</feature>
<dbReference type="PROSITE" id="PS51257">
    <property type="entry name" value="PROKAR_LIPOPROTEIN"/>
    <property type="match status" value="1"/>
</dbReference>
<dbReference type="Gene3D" id="2.60.40.10">
    <property type="entry name" value="Immunoglobulins"/>
    <property type="match status" value="2"/>
</dbReference>
<dbReference type="InterPro" id="IPR036116">
    <property type="entry name" value="FN3_sf"/>
</dbReference>
<evidence type="ECO:0000313" key="6">
    <source>
        <dbReference type="Proteomes" id="UP000502508"/>
    </source>
</evidence>
<keyword evidence="3" id="KW-0732">Signal</keyword>